<feature type="repeat" description="ANK" evidence="1">
    <location>
        <begin position="239"/>
        <end position="271"/>
    </location>
</feature>
<accession>A0A9N8DJL7</accession>
<sequence>MLSKRSSTMTAPSAKRKKEEHDTPPAEGDTPPTMGSTATQPPDLNLFSIPNVLWGLIISFVARPTNRAPELGRSIALLSKDGRDVFKDQILVDDLLQNYNPQPPVARSSDLSRHAAPPAVQRSSPRLNQRVKGQSSLERLKECHLQFCRKTTFTQDQIVEMIVTKKLSKKPLLSLLDNFGQDGKLKASHINRRMQPGSTILVEVLSAPGVGQATILACTKLLVELGADVNLSAVEGDFSSMTPLFVAVSRGMHRVVKFLLEKKASTTTTNWGTIFVHRGNFTRYTDITVLQLAQAMHEAGSSSWEATDLANLNKCIGLLQNAAKEETQPEVVGTLGDGDDDEDDYFHPKKLGIGNCYKLAYGRVKDGWVPDHGEGAGGWQSQQIEEAFDRFENDPTSPGGVYCKLVQVCFRERVGGTVKHFSIHWVSMVEDGRLDLLRAIVEDERMKGRCDVQRTALKTLKALVQGREDEDVEREAAHVRAIIDLHNLE</sequence>
<dbReference type="OrthoDB" id="19014at2759"/>
<dbReference type="Pfam" id="PF00023">
    <property type="entry name" value="Ank"/>
    <property type="match status" value="1"/>
</dbReference>
<keyword evidence="4" id="KW-1185">Reference proteome</keyword>
<protein>
    <recommendedName>
        <fullName evidence="5">Ankyrin</fullName>
    </recommendedName>
</protein>
<evidence type="ECO:0000256" key="2">
    <source>
        <dbReference type="SAM" id="MobiDB-lite"/>
    </source>
</evidence>
<dbReference type="Gene3D" id="1.25.40.20">
    <property type="entry name" value="Ankyrin repeat-containing domain"/>
    <property type="match status" value="1"/>
</dbReference>
<name>A0A9N8DJL7_9STRA</name>
<dbReference type="PROSITE" id="PS50088">
    <property type="entry name" value="ANK_REPEAT"/>
    <property type="match status" value="1"/>
</dbReference>
<keyword evidence="1" id="KW-0040">ANK repeat</keyword>
<dbReference type="InterPro" id="IPR036770">
    <property type="entry name" value="Ankyrin_rpt-contain_sf"/>
</dbReference>
<feature type="region of interest" description="Disordered" evidence="2">
    <location>
        <begin position="1"/>
        <end position="42"/>
    </location>
</feature>
<evidence type="ECO:0008006" key="5">
    <source>
        <dbReference type="Google" id="ProtNLM"/>
    </source>
</evidence>
<evidence type="ECO:0000313" key="3">
    <source>
        <dbReference type="EMBL" id="CAB9501755.1"/>
    </source>
</evidence>
<proteinExistence type="predicted"/>
<feature type="compositionally biased region" description="Polar residues" evidence="2">
    <location>
        <begin position="1"/>
        <end position="11"/>
    </location>
</feature>
<feature type="region of interest" description="Disordered" evidence="2">
    <location>
        <begin position="101"/>
        <end position="127"/>
    </location>
</feature>
<organism evidence="3 4">
    <name type="scientific">Seminavis robusta</name>
    <dbReference type="NCBI Taxonomy" id="568900"/>
    <lineage>
        <taxon>Eukaryota</taxon>
        <taxon>Sar</taxon>
        <taxon>Stramenopiles</taxon>
        <taxon>Ochrophyta</taxon>
        <taxon>Bacillariophyta</taxon>
        <taxon>Bacillariophyceae</taxon>
        <taxon>Bacillariophycidae</taxon>
        <taxon>Naviculales</taxon>
        <taxon>Naviculaceae</taxon>
        <taxon>Seminavis</taxon>
    </lineage>
</organism>
<dbReference type="InterPro" id="IPR002110">
    <property type="entry name" value="Ankyrin_rpt"/>
</dbReference>
<feature type="compositionally biased region" description="Polar residues" evidence="2">
    <location>
        <begin position="33"/>
        <end position="42"/>
    </location>
</feature>
<dbReference type="EMBL" id="CAICTM010000116">
    <property type="protein sequence ID" value="CAB9501755.1"/>
    <property type="molecule type" value="Genomic_DNA"/>
</dbReference>
<gene>
    <name evidence="3" type="ORF">SEMRO_117_G057480.1</name>
</gene>
<reference evidence="3" key="1">
    <citation type="submission" date="2020-06" db="EMBL/GenBank/DDBJ databases">
        <authorList>
            <consortium name="Plant Systems Biology data submission"/>
        </authorList>
    </citation>
    <scope>NUCLEOTIDE SEQUENCE</scope>
    <source>
        <strain evidence="3">D6</strain>
    </source>
</reference>
<evidence type="ECO:0000256" key="1">
    <source>
        <dbReference type="PROSITE-ProRule" id="PRU00023"/>
    </source>
</evidence>
<comment type="caution">
    <text evidence="3">The sequence shown here is derived from an EMBL/GenBank/DDBJ whole genome shotgun (WGS) entry which is preliminary data.</text>
</comment>
<dbReference type="SUPFAM" id="SSF48403">
    <property type="entry name" value="Ankyrin repeat"/>
    <property type="match status" value="1"/>
</dbReference>
<evidence type="ECO:0000313" key="4">
    <source>
        <dbReference type="Proteomes" id="UP001153069"/>
    </source>
</evidence>
<dbReference type="AlphaFoldDB" id="A0A9N8DJL7"/>
<dbReference type="Proteomes" id="UP001153069">
    <property type="component" value="Unassembled WGS sequence"/>
</dbReference>